<evidence type="ECO:0000256" key="2">
    <source>
        <dbReference type="SAM" id="MobiDB-lite"/>
    </source>
</evidence>
<reference evidence="4 5" key="1">
    <citation type="submission" date="2023-01" db="EMBL/GenBank/DDBJ databases">
        <title>Analysis of 21 Apiospora genomes using comparative genomics revels a genus with tremendous synthesis potential of carbohydrate active enzymes and secondary metabolites.</title>
        <authorList>
            <person name="Sorensen T."/>
        </authorList>
    </citation>
    <scope>NUCLEOTIDE SEQUENCE [LARGE SCALE GENOMIC DNA]</scope>
    <source>
        <strain evidence="4 5">CBS 117206</strain>
    </source>
</reference>
<evidence type="ECO:0000259" key="3">
    <source>
        <dbReference type="Pfam" id="PF07859"/>
    </source>
</evidence>
<feature type="region of interest" description="Disordered" evidence="2">
    <location>
        <begin position="376"/>
        <end position="395"/>
    </location>
</feature>
<keyword evidence="5" id="KW-1185">Reference proteome</keyword>
<dbReference type="GO" id="GO:0016787">
    <property type="term" value="F:hydrolase activity"/>
    <property type="evidence" value="ECO:0007669"/>
    <property type="project" value="UniProtKB-KW"/>
</dbReference>
<dbReference type="PANTHER" id="PTHR48081">
    <property type="entry name" value="AB HYDROLASE SUPERFAMILY PROTEIN C4A8.06C"/>
    <property type="match status" value="1"/>
</dbReference>
<keyword evidence="1" id="KW-0378">Hydrolase</keyword>
<dbReference type="Pfam" id="PF07859">
    <property type="entry name" value="Abhydrolase_3"/>
    <property type="match status" value="1"/>
</dbReference>
<dbReference type="InterPro" id="IPR013094">
    <property type="entry name" value="AB_hydrolase_3"/>
</dbReference>
<gene>
    <name evidence="4" type="ORF">PG999_010422</name>
</gene>
<dbReference type="PANTHER" id="PTHR48081:SF17">
    <property type="entry name" value="ALPHA_BETA HYDROLASE FOLD-3 DOMAIN-CONTAINING PROTEIN"/>
    <property type="match status" value="1"/>
</dbReference>
<sequence length="430" mass="46647">MAPLVSIQPWKGLYAAYVIARAIVTLPWLLGRSSLPSTRPAAGWSFKMCMLNEVARQLLKFRSDTRSDDLATVLADHRKAEAEGRFMLAMPPPPADSAEVYAHVLSSSVVKPAPVGGMWYPAPPPPPDPSGTQDEKVVLHFPGGAFVLAYGQEEQGRLVSRVMNRHLGASRTLVAQYRLASGAAPARFPAALQDLATVYRHVLSLGVAPRNVVLSGDSAAGNLVLGLVRYLEEETPDASLPRPGGAIVWSPWVHVTPRAGADYAAVRNEQSDFLPASLLQWGVDAYFPPDHDDERVRPYLSPLHRPFRTRVPLFVHAGGAEGFFDGVRDFAGQMAGVAGNRVRFHRTDLAPHDLVLSYGGSGWGGRSRRRRGMLGRSCLTGSSRDASPTHPFSSQSGVSILVEETSSLNINRSRLIFEDCLGAPTYSRLV</sequence>
<evidence type="ECO:0000256" key="1">
    <source>
        <dbReference type="ARBA" id="ARBA00022801"/>
    </source>
</evidence>
<name>A0AAW0QRE6_9PEZI</name>
<dbReference type="EMBL" id="JAQQWP010000009">
    <property type="protein sequence ID" value="KAK8100048.1"/>
    <property type="molecule type" value="Genomic_DNA"/>
</dbReference>
<comment type="caution">
    <text evidence="4">The sequence shown here is derived from an EMBL/GenBank/DDBJ whole genome shotgun (WGS) entry which is preliminary data.</text>
</comment>
<accession>A0AAW0QRE6</accession>
<evidence type="ECO:0000313" key="4">
    <source>
        <dbReference type="EMBL" id="KAK8100048.1"/>
    </source>
</evidence>
<feature type="compositionally biased region" description="Polar residues" evidence="2">
    <location>
        <begin position="379"/>
        <end position="395"/>
    </location>
</feature>
<organism evidence="4 5">
    <name type="scientific">Apiospora kogelbergensis</name>
    <dbReference type="NCBI Taxonomy" id="1337665"/>
    <lineage>
        <taxon>Eukaryota</taxon>
        <taxon>Fungi</taxon>
        <taxon>Dikarya</taxon>
        <taxon>Ascomycota</taxon>
        <taxon>Pezizomycotina</taxon>
        <taxon>Sordariomycetes</taxon>
        <taxon>Xylariomycetidae</taxon>
        <taxon>Amphisphaeriales</taxon>
        <taxon>Apiosporaceae</taxon>
        <taxon>Apiospora</taxon>
    </lineage>
</organism>
<dbReference type="InterPro" id="IPR029058">
    <property type="entry name" value="AB_hydrolase_fold"/>
</dbReference>
<feature type="domain" description="Alpha/beta hydrolase fold-3" evidence="3">
    <location>
        <begin position="138"/>
        <end position="354"/>
    </location>
</feature>
<dbReference type="AlphaFoldDB" id="A0AAW0QRE6"/>
<dbReference type="Proteomes" id="UP001392437">
    <property type="component" value="Unassembled WGS sequence"/>
</dbReference>
<evidence type="ECO:0000313" key="5">
    <source>
        <dbReference type="Proteomes" id="UP001392437"/>
    </source>
</evidence>
<dbReference type="Gene3D" id="3.40.50.1820">
    <property type="entry name" value="alpha/beta hydrolase"/>
    <property type="match status" value="1"/>
</dbReference>
<protein>
    <recommendedName>
        <fullName evidence="3">Alpha/beta hydrolase fold-3 domain-containing protein</fullName>
    </recommendedName>
</protein>
<dbReference type="SUPFAM" id="SSF53474">
    <property type="entry name" value="alpha/beta-Hydrolases"/>
    <property type="match status" value="1"/>
</dbReference>
<dbReference type="InterPro" id="IPR050300">
    <property type="entry name" value="GDXG_lipolytic_enzyme"/>
</dbReference>
<proteinExistence type="predicted"/>